<reference evidence="2 3" key="1">
    <citation type="submission" date="2018-08" db="EMBL/GenBank/DDBJ databases">
        <authorList>
            <person name="Khan S.A."/>
            <person name="Jeon C.O."/>
            <person name="Chun B.H."/>
            <person name="Jeong S.E."/>
        </authorList>
    </citation>
    <scope>NUCLEOTIDE SEQUENCE [LARGE SCALE GENOMIC DNA]</scope>
    <source>
        <strain evidence="2 3">S-16</strain>
    </source>
</reference>
<keyword evidence="3" id="KW-1185">Reference proteome</keyword>
<dbReference type="Gene3D" id="1.25.40.10">
    <property type="entry name" value="Tetratricopeptide repeat domain"/>
    <property type="match status" value="1"/>
</dbReference>
<dbReference type="Gene3D" id="3.30.70.1230">
    <property type="entry name" value="Nucleotide cyclase"/>
    <property type="match status" value="1"/>
</dbReference>
<dbReference type="Proteomes" id="UP000267464">
    <property type="component" value="Unassembled WGS sequence"/>
</dbReference>
<organism evidence="2 3">
    <name type="scientific">Piscinibacter terrae</name>
    <dbReference type="NCBI Taxonomy" id="2496871"/>
    <lineage>
        <taxon>Bacteria</taxon>
        <taxon>Pseudomonadati</taxon>
        <taxon>Pseudomonadota</taxon>
        <taxon>Betaproteobacteria</taxon>
        <taxon>Burkholderiales</taxon>
        <taxon>Sphaerotilaceae</taxon>
        <taxon>Piscinibacter</taxon>
    </lineage>
</organism>
<dbReference type="Pfam" id="PF00211">
    <property type="entry name" value="Guanylate_cyc"/>
    <property type="match status" value="1"/>
</dbReference>
<dbReference type="InterPro" id="IPR001054">
    <property type="entry name" value="A/G_cyclase"/>
</dbReference>
<dbReference type="InterPro" id="IPR029787">
    <property type="entry name" value="Nucleotide_cyclase"/>
</dbReference>
<dbReference type="InterPro" id="IPR011990">
    <property type="entry name" value="TPR-like_helical_dom_sf"/>
</dbReference>
<dbReference type="Gene3D" id="3.40.50.10070">
    <property type="entry name" value="TolB, N-terminal domain"/>
    <property type="match status" value="1"/>
</dbReference>
<evidence type="ECO:0000313" key="2">
    <source>
        <dbReference type="EMBL" id="RQP21299.1"/>
    </source>
</evidence>
<evidence type="ECO:0000259" key="1">
    <source>
        <dbReference type="PROSITE" id="PS50125"/>
    </source>
</evidence>
<dbReference type="AlphaFoldDB" id="A0A3N7JIM9"/>
<dbReference type="GO" id="GO:0009190">
    <property type="term" value="P:cyclic nucleotide biosynthetic process"/>
    <property type="evidence" value="ECO:0007669"/>
    <property type="project" value="InterPro"/>
</dbReference>
<reference evidence="2 3" key="2">
    <citation type="submission" date="2018-12" db="EMBL/GenBank/DDBJ databases">
        <title>Rhizobacter gummiphilus sp. nov., a rubber-degrading bacterium isolated from the soil of a botanical garden in Japan.</title>
        <authorList>
            <person name="Shunsuke S.S."/>
        </authorList>
    </citation>
    <scope>NUCLEOTIDE SEQUENCE [LARGE SCALE GENOMIC DNA]</scope>
    <source>
        <strain evidence="2 3">S-16</strain>
    </source>
</reference>
<dbReference type="SUPFAM" id="SSF48452">
    <property type="entry name" value="TPR-like"/>
    <property type="match status" value="1"/>
</dbReference>
<sequence>MTVPGASALAGALLVARPSHTMWRTATTTRRTMPSTATPGRPWPEVQRARRAIVVVDVAESVRLMQLDEAGVIARWRQLVEEIRRFELLAQGGRLVKSLGDGLLLEFENVPTAVQTAFGIQDRVPAINAGIGPERAMHLRIGMHVADIVVDDLDIYGAGVNLAARLAALARPGEIVVSAQVRDQLVPDLDGELEDMGDCWMKHLSEPVRAFRLGPASAPASPWTGPPVRGARDTVGVAVLPFEALGDATHADPLGHLLADDAIARLSRVAQLRVISRMSSSAFQNRQITLSAVAQALDVDYVVHGAFVRSGGSVRLQVHLVEALQDSVLWSDTVRGNETALIHGDDPLIERLVEGICAAIVGHQVRRAGSSALPTLSSYTILLGAVSLLHSLSLRDFERSREMLAYLIERHPRLAAPRAWLGLWHVMRVGQGWSAQPQVDADVARSFIATALDLEPTHSLSLAVDGLVCAYVHKDIATAMARYDAALQSNPNEALAWLYRSACLAYREQGEEAVSDALRAQSLSPLDPMKYYYDNFTSTAMLARGDLDGAVRYGTRSLRANRMHGPTLRILAIAHSLQGEMPAARQAVQEMLQLEPGFSVSRFRARYPGQGTQQVERYARALAEAGLPP</sequence>
<name>A0A3N7JIM9_9BURK</name>
<accession>A0A3N7JIM9</accession>
<dbReference type="CDD" id="cd07302">
    <property type="entry name" value="CHD"/>
    <property type="match status" value="1"/>
</dbReference>
<dbReference type="EMBL" id="QUSW01000011">
    <property type="protein sequence ID" value="RQP21299.1"/>
    <property type="molecule type" value="Genomic_DNA"/>
</dbReference>
<dbReference type="GO" id="GO:0004016">
    <property type="term" value="F:adenylate cyclase activity"/>
    <property type="evidence" value="ECO:0007669"/>
    <property type="project" value="UniProtKB-ARBA"/>
</dbReference>
<dbReference type="GO" id="GO:0035556">
    <property type="term" value="P:intracellular signal transduction"/>
    <property type="evidence" value="ECO:0007669"/>
    <property type="project" value="InterPro"/>
</dbReference>
<evidence type="ECO:0000313" key="3">
    <source>
        <dbReference type="Proteomes" id="UP000267464"/>
    </source>
</evidence>
<comment type="caution">
    <text evidence="2">The sequence shown here is derived from an EMBL/GenBank/DDBJ whole genome shotgun (WGS) entry which is preliminary data.</text>
</comment>
<protein>
    <recommendedName>
        <fullName evidence="1">Guanylate cyclase domain-containing protein</fullName>
    </recommendedName>
</protein>
<proteinExistence type="predicted"/>
<dbReference type="PROSITE" id="PS50125">
    <property type="entry name" value="GUANYLATE_CYCLASE_2"/>
    <property type="match status" value="1"/>
</dbReference>
<feature type="domain" description="Guanylate cyclase" evidence="1">
    <location>
        <begin position="52"/>
        <end position="167"/>
    </location>
</feature>
<gene>
    <name evidence="2" type="ORF">DZC73_27755</name>
</gene>
<dbReference type="SUPFAM" id="SSF55073">
    <property type="entry name" value="Nucleotide cyclase"/>
    <property type="match status" value="1"/>
</dbReference>